<organism evidence="1 2">
    <name type="scientific">Comamonas piscis</name>
    <dbReference type="NCBI Taxonomy" id="1562974"/>
    <lineage>
        <taxon>Bacteria</taxon>
        <taxon>Pseudomonadati</taxon>
        <taxon>Pseudomonadota</taxon>
        <taxon>Betaproteobacteria</taxon>
        <taxon>Burkholderiales</taxon>
        <taxon>Comamonadaceae</taxon>
        <taxon>Comamonas</taxon>
    </lineage>
</organism>
<evidence type="ECO:0000313" key="1">
    <source>
        <dbReference type="EMBL" id="QMV73338.1"/>
    </source>
</evidence>
<sequence length="123" mass="14429">MPRLDEADKKRLAAMVKRGDLHPVLNHSKWAELRSEMLAAPRVEHPRFRARSVFAPPGFCSDWDSEFYYHIHPVEELEWLELKTASPAWLHEALRRNSIPFSVEEGIVRVWGYTRPGLQPQWV</sequence>
<accession>A0A7G5EH63</accession>
<dbReference type="RefSeq" id="WP_182327904.1">
    <property type="nucleotide sequence ID" value="NZ_CP058554.1"/>
</dbReference>
<keyword evidence="2" id="KW-1185">Reference proteome</keyword>
<dbReference type="EMBL" id="CP058554">
    <property type="protein sequence ID" value="QMV73338.1"/>
    <property type="molecule type" value="Genomic_DNA"/>
</dbReference>
<reference evidence="1 2" key="1">
    <citation type="journal article" date="2020" name="G3 (Bethesda)">
        <title>CeMbio - The Caenorhabditis elegans Microbiome Resource.</title>
        <authorList>
            <person name="Dirksen P."/>
            <person name="Assie A."/>
            <person name="Zimmermann J."/>
            <person name="Zhang F."/>
            <person name="Tietje A.M."/>
            <person name="Marsh S.A."/>
            <person name="Felix M.A."/>
            <person name="Shapira M."/>
            <person name="Kaleta C."/>
            <person name="Schulenburg H."/>
            <person name="Samuel B."/>
        </authorList>
    </citation>
    <scope>NUCLEOTIDE SEQUENCE [LARGE SCALE GENOMIC DNA]</scope>
    <source>
        <strain evidence="1 2">BIGb0172</strain>
    </source>
</reference>
<protein>
    <submittedName>
        <fullName evidence="1">Uncharacterized protein</fullName>
    </submittedName>
</protein>
<proteinExistence type="predicted"/>
<dbReference type="Proteomes" id="UP000515240">
    <property type="component" value="Chromosome"/>
</dbReference>
<dbReference type="KEGG" id="cpis:HS961_11135"/>
<evidence type="ECO:0000313" key="2">
    <source>
        <dbReference type="Proteomes" id="UP000515240"/>
    </source>
</evidence>
<name>A0A7G5EH63_9BURK</name>
<dbReference type="Pfam" id="PF20383">
    <property type="entry name" value="DUF6678"/>
    <property type="match status" value="1"/>
</dbReference>
<gene>
    <name evidence="1" type="ORF">HS961_11135</name>
</gene>
<dbReference type="InterPro" id="IPR046500">
    <property type="entry name" value="DUF6678"/>
</dbReference>
<dbReference type="AlphaFoldDB" id="A0A7G5EH63"/>